<evidence type="ECO:0000313" key="2">
    <source>
        <dbReference type="Proteomes" id="UP000886890"/>
    </source>
</evidence>
<evidence type="ECO:0000313" key="1">
    <source>
        <dbReference type="EMBL" id="HIX78237.1"/>
    </source>
</evidence>
<proteinExistence type="predicted"/>
<sequence>MRIVRTAVIAIFVLALGIFGISRAVSLKDRDPNGPEIASDREVLEIPCAYSPEQLMEGMSASDPEDGDLTDQIVAGSLSRFIEKGVCNLTYVVFDSANQSASLTRKVKFSDYSSPRFTLTEPLVFAEGEGSYSAVMERLGAEDQLDGDLTEWLTQTDTDVNYQRAGSYTVSFEVSNGFGGVISGNSFSTARRRIRRRSWDRRRWSLWRSPGKRRWIM</sequence>
<accession>A0A9D2BK07</accession>
<comment type="caution">
    <text evidence="1">The sequence shown here is derived from an EMBL/GenBank/DDBJ whole genome shotgun (WGS) entry which is preliminary data.</text>
</comment>
<dbReference type="Proteomes" id="UP000886890">
    <property type="component" value="Unassembled WGS sequence"/>
</dbReference>
<reference evidence="1" key="2">
    <citation type="submission" date="2021-04" db="EMBL/GenBank/DDBJ databases">
        <authorList>
            <person name="Gilroy R."/>
        </authorList>
    </citation>
    <scope>NUCLEOTIDE SEQUENCE</scope>
    <source>
        <strain evidence="1">CHK183-1962</strain>
    </source>
</reference>
<protein>
    <submittedName>
        <fullName evidence="1">DUF5011 domain-containing protein</fullName>
    </submittedName>
</protein>
<name>A0A9D2BK07_9FIRM</name>
<dbReference type="AlphaFoldDB" id="A0A9D2BK07"/>
<gene>
    <name evidence="1" type="ORF">H9734_11695</name>
</gene>
<dbReference type="Gene3D" id="2.60.40.10">
    <property type="entry name" value="Immunoglobulins"/>
    <property type="match status" value="2"/>
</dbReference>
<dbReference type="EMBL" id="DXEK01000190">
    <property type="protein sequence ID" value="HIX78237.1"/>
    <property type="molecule type" value="Genomic_DNA"/>
</dbReference>
<organism evidence="1 2">
    <name type="scientific">Candidatus Fusicatenibacter merdavium</name>
    <dbReference type="NCBI Taxonomy" id="2838600"/>
    <lineage>
        <taxon>Bacteria</taxon>
        <taxon>Bacillati</taxon>
        <taxon>Bacillota</taxon>
        <taxon>Clostridia</taxon>
        <taxon>Lachnospirales</taxon>
        <taxon>Lachnospiraceae</taxon>
        <taxon>Fusicatenibacter</taxon>
    </lineage>
</organism>
<dbReference type="InterPro" id="IPR013783">
    <property type="entry name" value="Ig-like_fold"/>
</dbReference>
<reference evidence="1" key="1">
    <citation type="journal article" date="2021" name="PeerJ">
        <title>Extensive microbial diversity within the chicken gut microbiome revealed by metagenomics and culture.</title>
        <authorList>
            <person name="Gilroy R."/>
            <person name="Ravi A."/>
            <person name="Getino M."/>
            <person name="Pursley I."/>
            <person name="Horton D.L."/>
            <person name="Alikhan N.F."/>
            <person name="Baker D."/>
            <person name="Gharbi K."/>
            <person name="Hall N."/>
            <person name="Watson M."/>
            <person name="Adriaenssens E.M."/>
            <person name="Foster-Nyarko E."/>
            <person name="Jarju S."/>
            <person name="Secka A."/>
            <person name="Antonio M."/>
            <person name="Oren A."/>
            <person name="Chaudhuri R.R."/>
            <person name="La Ragione R."/>
            <person name="Hildebrand F."/>
            <person name="Pallen M.J."/>
        </authorList>
    </citation>
    <scope>NUCLEOTIDE SEQUENCE</scope>
    <source>
        <strain evidence="1">CHK183-1962</strain>
    </source>
</reference>